<sequence length="1756" mass="201370">MEDDISEGNCNYSSGAPLPLSALRLLVSPLQLVSAAMWQTLQQKVVADYGMVEEFVSMVTDIVPELLTSQQRAQLILGLKARLILELCHPESPADVETVQHHLDRMQMFVEAWLMEAGDTNIDLPHSDFVDLVRSLLKNPDQREHFFQKVFPEEFGPTYDKALHTLMWRFLSRLEMFLPHQTVQQVASMLGEVSSVLEDCMQSVFQQEELKTLLQYQKDLTKLDHKESFLDGTCIISALKLPFGERTETLEVQTQDNIWDDVLTCTSDLEKGSLRMSHTAQNKTDTTTDHQSSESKNEKTIQTSKTRHEENVDLPIQVKDAYPLKECQVRIKRLDMPVSSLSRPVRPNRGLRMKKFLLEEKRGLCEALPNSKSASRKTKASNRPPPAVSDNKDSSDLNKDSSYIAPISEDDSWSYYSDEGSCHKTFNSGSSEADSWSHYSDDDSSFVSPVSSAAENDSSCSNENPFLLAPKNVSAAGREPGSSDSRGKPPKKIHKVQCFICKDHVHTSLRTHMKIHFPTDDYACPRCDSRFKLLTSLKNHLNKTCYEYGQQHIDPEKPDEAQNLYKCDKCDEAFRYKVSLQRHILTHNELYCSVCRKVLRDAATLARHKASHTLFQCNRCDESFTLFKPLLRHCENIHKISRPFKCNHCPKSLPRLRFLIIHEWHHTGHLPFQCAQCSLRFKSDADLIYHERVHTREKPYLCAECGKTFSHKSNLLRHLNLIHSESRNEKKHSCSQCEKSFKEKGALKKHQRSKHFNEFFRNPCPYCEKMVSASTMARHKLIHTGERPFKCTVPECDKYFRSTSEVKRHVLIHHTTERPYKCEVCGKGFVKMCYLNAHAKIHSGEKPFVCHICGKAFPKVYSMLRHKKLLHTFITRPSLSLSSLRLLVPPIRLVSAAIWQTVEQKVVSDYGLLEEFVFMVTEIVPQLLSTRQRAELILGLRARLILELCRSDDTADIHVIQPHLDRMQNLRSLWSVETAAEQDVSDCHFMGLVRNLLRDPEERKNFFHDVFPGDFGPTYDKAIQTLMWLFLSRLEKLLPTQTLQQIASLLSDSSSILNEYMDTFTQPQELKVLLDTQKDLGQLDDIESYIVDSGILSALCLPPVERVVIVNEQTGTDADSGLVYTVCTEMEVESENKEVYMEGTGSSEQCVQTQWFGLGTDVKAEMDTVVVTDPAEGAEASESEMADDHQDDQSETLIIGEDGQVTVLDGVEKKPNRRGRKKKITVDEDYEVGSGARGKKEDAGIDVLWERPVRKNRGLKMKRYLSQWRKSGKTQGSTVNSGPKKFAKSSDLDDRTCKVCGKVVSQAKFLQRHMNQHSEELPHCCPVCKRFYKSLRYLQQHKCTKGGRKSKDQETAADMGEQSSSGMTTSAEQPSDSTIQDQDYSLSDKELGEKSPDGNKSVLEGPFYCPHCSVEFKCKQTFRFHLRNICYTEQQVDPERPEDVKHCFRCDECDKAFKYKSTLDSHKQTHNPLYCEVCMKLVRDSEALAMHKESHTPFQCNRCEENFPVFKALHKHYIDAHNPTEPYTCSHCQTTFASLKRFIRHEWKHTGYQPFQCPHCSKRFRSYSDLVEHQKKHTKAYPFLCWECGKKFRHGVTLTRHVERVHHSGEPVTEKPTPTFTCAQCGKTFTSRRCLLKHDNFHHKGLRFPCEHCGKGFFGKDALVRHTLIHTGERPFKCDDCDKSFRSAAELKIHRRYHTGERPFKCNICEKGFVQSCFLTLHMRTHTGERPYVCTVCTKGFSSLHGLKRHRRLVHA</sequence>
<dbReference type="PROSITE" id="PS50157">
    <property type="entry name" value="ZINC_FINGER_C2H2_2"/>
    <property type="match status" value="21"/>
</dbReference>
<feature type="domain" description="C2H2-type" evidence="11">
    <location>
        <begin position="848"/>
        <end position="872"/>
    </location>
</feature>
<comment type="subcellular location">
    <subcellularLocation>
        <location evidence="1">Nucleus</location>
    </subcellularLocation>
</comment>
<dbReference type="PANTHER" id="PTHR47772">
    <property type="entry name" value="ZINC FINGER PROTEIN 200"/>
    <property type="match status" value="1"/>
</dbReference>
<evidence type="ECO:0000256" key="7">
    <source>
        <dbReference type="ARBA" id="ARBA00023163"/>
    </source>
</evidence>
<evidence type="ECO:0000256" key="8">
    <source>
        <dbReference type="ARBA" id="ARBA00023242"/>
    </source>
</evidence>
<dbReference type="InterPro" id="IPR036236">
    <property type="entry name" value="Znf_C2H2_sf"/>
</dbReference>
<keyword evidence="7" id="KW-0804">Transcription</keyword>
<organism evidence="12 13">
    <name type="scientific">Stegastes partitus</name>
    <name type="common">bicolor damselfish</name>
    <dbReference type="NCBI Taxonomy" id="144197"/>
    <lineage>
        <taxon>Eukaryota</taxon>
        <taxon>Metazoa</taxon>
        <taxon>Chordata</taxon>
        <taxon>Craniata</taxon>
        <taxon>Vertebrata</taxon>
        <taxon>Euteleostomi</taxon>
        <taxon>Actinopterygii</taxon>
        <taxon>Neopterygii</taxon>
        <taxon>Teleostei</taxon>
        <taxon>Neoteleostei</taxon>
        <taxon>Acanthomorphata</taxon>
        <taxon>Ovalentaria</taxon>
        <taxon>Pomacentridae</taxon>
        <taxon>Stegastes</taxon>
    </lineage>
</organism>
<accession>A0A9Y4MWX4</accession>
<feature type="domain" description="C2H2-type" evidence="11">
    <location>
        <begin position="565"/>
        <end position="587"/>
    </location>
</feature>
<feature type="domain" description="C2H2-type" evidence="11">
    <location>
        <begin position="732"/>
        <end position="760"/>
    </location>
</feature>
<feature type="domain" description="C2H2-type" evidence="11">
    <location>
        <begin position="1732"/>
        <end position="1756"/>
    </location>
</feature>
<dbReference type="Pfam" id="PF14973">
    <property type="entry name" value="TINF2_N"/>
    <property type="match status" value="2"/>
</dbReference>
<feature type="region of interest" description="Disordered" evidence="10">
    <location>
        <begin position="1346"/>
        <end position="1397"/>
    </location>
</feature>
<dbReference type="SMART" id="SM00355">
    <property type="entry name" value="ZnF_C2H2"/>
    <property type="match status" value="26"/>
</dbReference>
<feature type="domain" description="C2H2-type" evidence="11">
    <location>
        <begin position="1295"/>
        <end position="1322"/>
    </location>
</feature>
<feature type="domain" description="C2H2-type" evidence="11">
    <location>
        <begin position="1583"/>
        <end position="1611"/>
    </location>
</feature>
<dbReference type="FunFam" id="3.30.160.60:FF:001289">
    <property type="entry name" value="Zinc finger protein 574"/>
    <property type="match status" value="1"/>
</dbReference>
<dbReference type="PROSITE" id="PS00028">
    <property type="entry name" value="ZINC_FINGER_C2H2_1"/>
    <property type="match status" value="22"/>
</dbReference>
<dbReference type="FunFam" id="3.30.160.60:FF:000624">
    <property type="entry name" value="zinc finger protein 697"/>
    <property type="match status" value="1"/>
</dbReference>
<feature type="domain" description="C2H2-type" evidence="11">
    <location>
        <begin position="1555"/>
        <end position="1582"/>
    </location>
</feature>
<keyword evidence="6" id="KW-0805">Transcription regulation</keyword>
<feature type="domain" description="C2H2-type" evidence="11">
    <location>
        <begin position="1498"/>
        <end position="1526"/>
    </location>
</feature>
<feature type="domain" description="C2H2-type" evidence="11">
    <location>
        <begin position="644"/>
        <end position="671"/>
    </location>
</feature>
<feature type="compositionally biased region" description="Basic and acidic residues" evidence="10">
    <location>
        <begin position="1386"/>
        <end position="1397"/>
    </location>
</feature>
<feature type="region of interest" description="Disordered" evidence="10">
    <location>
        <begin position="1269"/>
        <end position="1290"/>
    </location>
</feature>
<feature type="region of interest" description="Disordered" evidence="10">
    <location>
        <begin position="274"/>
        <end position="309"/>
    </location>
</feature>
<gene>
    <name evidence="13" type="primary">LOC103354838</name>
</gene>
<keyword evidence="5" id="KW-0862">Zinc</keyword>
<evidence type="ECO:0000256" key="10">
    <source>
        <dbReference type="SAM" id="MobiDB-lite"/>
    </source>
</evidence>
<dbReference type="GO" id="GO:0005634">
    <property type="term" value="C:nucleus"/>
    <property type="evidence" value="ECO:0007669"/>
    <property type="project" value="UniProtKB-SubCell"/>
</dbReference>
<dbReference type="FunFam" id="3.30.160.60:FF:000515">
    <property type="entry name" value="early growth response protein 4"/>
    <property type="match status" value="1"/>
</dbReference>
<evidence type="ECO:0000256" key="6">
    <source>
        <dbReference type="ARBA" id="ARBA00023015"/>
    </source>
</evidence>
<feature type="compositionally biased region" description="Polar residues" evidence="10">
    <location>
        <begin position="276"/>
        <end position="285"/>
    </location>
</feature>
<dbReference type="PANTHER" id="PTHR47772:SF13">
    <property type="entry name" value="GASTRULA ZINC FINGER PROTEIN XLCGF49.1-LIKE-RELATED"/>
    <property type="match status" value="1"/>
</dbReference>
<proteinExistence type="predicted"/>
<feature type="region of interest" description="Disordered" evidence="10">
    <location>
        <begin position="368"/>
        <end position="403"/>
    </location>
</feature>
<dbReference type="Proteomes" id="UP000694891">
    <property type="component" value="Unplaced"/>
</dbReference>
<dbReference type="SUPFAM" id="SSF57667">
    <property type="entry name" value="beta-beta-alpha zinc fingers"/>
    <property type="match status" value="14"/>
</dbReference>
<feature type="domain" description="C2H2-type" evidence="11">
    <location>
        <begin position="700"/>
        <end position="728"/>
    </location>
</feature>
<feature type="domain" description="C2H2-type" evidence="11">
    <location>
        <begin position="590"/>
        <end position="613"/>
    </location>
</feature>
<dbReference type="FunFam" id="3.30.160.60:FF:000100">
    <property type="entry name" value="Zinc finger 45-like"/>
    <property type="match status" value="1"/>
</dbReference>
<feature type="domain" description="C2H2-type" evidence="11">
    <location>
        <begin position="1676"/>
        <end position="1703"/>
    </location>
</feature>
<name>A0A9Y4MWX4_9TELE</name>
<dbReference type="CDD" id="cd11657">
    <property type="entry name" value="TIN2_N"/>
    <property type="match status" value="2"/>
</dbReference>
<feature type="domain" description="C2H2-type" evidence="11">
    <location>
        <begin position="1527"/>
        <end position="1554"/>
    </location>
</feature>
<feature type="domain" description="C2H2-type" evidence="11">
    <location>
        <begin position="1448"/>
        <end position="1470"/>
    </location>
</feature>
<feature type="domain" description="C2H2-type" evidence="11">
    <location>
        <begin position="789"/>
        <end position="819"/>
    </location>
</feature>
<reference evidence="13" key="1">
    <citation type="submission" date="2025-08" db="UniProtKB">
        <authorList>
            <consortium name="RefSeq"/>
        </authorList>
    </citation>
    <scope>IDENTIFICATION</scope>
</reference>
<feature type="compositionally biased region" description="Polar residues" evidence="10">
    <location>
        <begin position="1361"/>
        <end position="1385"/>
    </location>
</feature>
<evidence type="ECO:0000313" key="13">
    <source>
        <dbReference type="RefSeq" id="XP_008276614.1"/>
    </source>
</evidence>
<keyword evidence="3" id="KW-0677">Repeat</keyword>
<feature type="compositionally biased region" description="Basic and acidic residues" evidence="10">
    <location>
        <begin position="286"/>
        <end position="299"/>
    </location>
</feature>
<dbReference type="InterPro" id="IPR029400">
    <property type="entry name" value="TINF2_N"/>
</dbReference>
<evidence type="ECO:0000256" key="1">
    <source>
        <dbReference type="ARBA" id="ARBA00004123"/>
    </source>
</evidence>
<dbReference type="InterPro" id="IPR013087">
    <property type="entry name" value="Znf_C2H2_type"/>
</dbReference>
<evidence type="ECO:0000256" key="2">
    <source>
        <dbReference type="ARBA" id="ARBA00022723"/>
    </source>
</evidence>
<evidence type="ECO:0000256" key="3">
    <source>
        <dbReference type="ARBA" id="ARBA00022737"/>
    </source>
</evidence>
<dbReference type="Pfam" id="PF00096">
    <property type="entry name" value="zf-C2H2"/>
    <property type="match status" value="11"/>
</dbReference>
<evidence type="ECO:0000259" key="11">
    <source>
        <dbReference type="PROSITE" id="PS50157"/>
    </source>
</evidence>
<feature type="domain" description="C2H2-type" evidence="11">
    <location>
        <begin position="672"/>
        <end position="699"/>
    </location>
</feature>
<dbReference type="Gene3D" id="3.30.160.60">
    <property type="entry name" value="Classic Zinc Finger"/>
    <property type="match status" value="19"/>
</dbReference>
<feature type="domain" description="C2H2-type" evidence="11">
    <location>
        <begin position="820"/>
        <end position="847"/>
    </location>
</feature>
<evidence type="ECO:0000256" key="9">
    <source>
        <dbReference type="PROSITE-ProRule" id="PRU00042"/>
    </source>
</evidence>
<feature type="domain" description="C2H2-type" evidence="11">
    <location>
        <begin position="1620"/>
        <end position="1648"/>
    </location>
</feature>
<dbReference type="RefSeq" id="XP_008276614.1">
    <property type="nucleotide sequence ID" value="XM_008278392.1"/>
</dbReference>
<dbReference type="GeneID" id="103354838"/>
<dbReference type="FunFam" id="3.30.160.60:FF:001325">
    <property type="entry name" value="zinc finger protein 200"/>
    <property type="match status" value="1"/>
</dbReference>
<feature type="domain" description="C2H2-type" evidence="11">
    <location>
        <begin position="1648"/>
        <end position="1675"/>
    </location>
</feature>
<evidence type="ECO:0000313" key="12">
    <source>
        <dbReference type="Proteomes" id="UP000694891"/>
    </source>
</evidence>
<keyword evidence="4 9" id="KW-0863">Zinc-finger</keyword>
<feature type="domain" description="C2H2-type" evidence="11">
    <location>
        <begin position="1704"/>
        <end position="1731"/>
    </location>
</feature>
<feature type="region of interest" description="Disordered" evidence="10">
    <location>
        <begin position="1200"/>
        <end position="1222"/>
    </location>
</feature>
<dbReference type="InterPro" id="IPR050636">
    <property type="entry name" value="C2H2-ZF_domain-containing"/>
</dbReference>
<dbReference type="GO" id="GO:0008270">
    <property type="term" value="F:zinc ion binding"/>
    <property type="evidence" value="ECO:0007669"/>
    <property type="project" value="UniProtKB-KW"/>
</dbReference>
<feature type="domain" description="C2H2-type" evidence="11">
    <location>
        <begin position="615"/>
        <end position="643"/>
    </location>
</feature>
<evidence type="ECO:0000256" key="4">
    <source>
        <dbReference type="ARBA" id="ARBA00022771"/>
    </source>
</evidence>
<feature type="compositionally biased region" description="Basic and acidic residues" evidence="10">
    <location>
        <begin position="390"/>
        <end position="399"/>
    </location>
</feature>
<dbReference type="FunFam" id="3.30.160.60:FF:002343">
    <property type="entry name" value="Zinc finger protein 33A"/>
    <property type="match status" value="1"/>
</dbReference>
<dbReference type="GO" id="GO:0006357">
    <property type="term" value="P:regulation of transcription by RNA polymerase II"/>
    <property type="evidence" value="ECO:0007669"/>
    <property type="project" value="UniProtKB-ARBA"/>
</dbReference>
<evidence type="ECO:0000256" key="5">
    <source>
        <dbReference type="ARBA" id="ARBA00022833"/>
    </source>
</evidence>
<keyword evidence="8" id="KW-0539">Nucleus</keyword>
<protein>
    <submittedName>
        <fullName evidence="13">Uncharacterized protein LOC103354838</fullName>
    </submittedName>
</protein>
<keyword evidence="2" id="KW-0479">Metal-binding</keyword>
<keyword evidence="12" id="KW-1185">Reference proteome</keyword>